<dbReference type="PRINTS" id="PR00505">
    <property type="entry name" value="D12N6MTFRASE"/>
</dbReference>
<comment type="similarity">
    <text evidence="1">Belongs to the N(4)/N(6)-methyltransferase family.</text>
</comment>
<dbReference type="InterPro" id="IPR029063">
    <property type="entry name" value="SAM-dependent_MTases_sf"/>
</dbReference>
<dbReference type="GO" id="GO:0032259">
    <property type="term" value="P:methylation"/>
    <property type="evidence" value="ECO:0007669"/>
    <property type="project" value="UniProtKB-KW"/>
</dbReference>
<evidence type="ECO:0000313" key="7">
    <source>
        <dbReference type="EMBL" id="MBM6576323.1"/>
    </source>
</evidence>
<dbReference type="SUPFAM" id="SSF53335">
    <property type="entry name" value="S-adenosyl-L-methionine-dependent methyltransferases"/>
    <property type="match status" value="1"/>
</dbReference>
<evidence type="ECO:0000313" key="8">
    <source>
        <dbReference type="Proteomes" id="UP000763641"/>
    </source>
</evidence>
<dbReference type="Gene3D" id="3.40.50.150">
    <property type="entry name" value="Vaccinia Virus protein VP39"/>
    <property type="match status" value="1"/>
</dbReference>
<reference evidence="7 8" key="1">
    <citation type="submission" date="2020-12" db="EMBL/GenBank/DDBJ databases">
        <title>Sphingomonas sp.</title>
        <authorList>
            <person name="Kim M.K."/>
        </authorList>
    </citation>
    <scope>NUCLEOTIDE SEQUENCE [LARGE SCALE GENOMIC DNA]</scope>
    <source>
        <strain evidence="7 8">BT552</strain>
    </source>
</reference>
<keyword evidence="5" id="KW-0949">S-adenosyl-L-methionine</keyword>
<dbReference type="PIRSF" id="PIRSF000398">
    <property type="entry name" value="M_m6A_EcoRV"/>
    <property type="match status" value="1"/>
</dbReference>
<dbReference type="PANTHER" id="PTHR30481:SF4">
    <property type="entry name" value="SITE-SPECIFIC DNA-METHYLTRANSFERASE (ADENINE-SPECIFIC)"/>
    <property type="match status" value="1"/>
</dbReference>
<evidence type="ECO:0000256" key="2">
    <source>
        <dbReference type="ARBA" id="ARBA00011900"/>
    </source>
</evidence>
<dbReference type="InterPro" id="IPR012327">
    <property type="entry name" value="MeTrfase_D12"/>
</dbReference>
<evidence type="ECO:0000256" key="4">
    <source>
        <dbReference type="ARBA" id="ARBA00022679"/>
    </source>
</evidence>
<proteinExistence type="inferred from homology"/>
<evidence type="ECO:0000256" key="3">
    <source>
        <dbReference type="ARBA" id="ARBA00022603"/>
    </source>
</evidence>
<dbReference type="RefSeq" id="WP_204198015.1">
    <property type="nucleotide sequence ID" value="NZ_JAFEMC010000002.1"/>
</dbReference>
<evidence type="ECO:0000256" key="5">
    <source>
        <dbReference type="ARBA" id="ARBA00022691"/>
    </source>
</evidence>
<dbReference type="Pfam" id="PF02086">
    <property type="entry name" value="MethyltransfD12"/>
    <property type="match status" value="1"/>
</dbReference>
<sequence>MESNLSEVRPVSPAAPYIGGKRNLAQRVCSLIRSTPHRTYVEPFVGMGGVFLRRDRRPQSEVINDISGDVAGFFRILQRHYQAFMDMLRWQITSRAEFERLMGQDPSTLTDLERAARFLYVQRCAFGGKVSGRAFGVSVHNPGRFDVSKLAAQLPDIHERLAGVIIERLPYAEVIERYDSPETLFYLDPPYWACETDYGRGVFARDDFDRLADQLENIRGRFILSINATEGSRRVFSRFRCDEVSTTYTIGQKAEGSRADAELIVKSEGIDWTGPLI</sequence>
<dbReference type="Proteomes" id="UP000763641">
    <property type="component" value="Unassembled WGS sequence"/>
</dbReference>
<keyword evidence="4" id="KW-0808">Transferase</keyword>
<evidence type="ECO:0000256" key="1">
    <source>
        <dbReference type="ARBA" id="ARBA00006594"/>
    </source>
</evidence>
<comment type="catalytic activity">
    <reaction evidence="6">
        <text>a 2'-deoxyadenosine in DNA + S-adenosyl-L-methionine = an N(6)-methyl-2'-deoxyadenosine in DNA + S-adenosyl-L-homocysteine + H(+)</text>
        <dbReference type="Rhea" id="RHEA:15197"/>
        <dbReference type="Rhea" id="RHEA-COMP:12418"/>
        <dbReference type="Rhea" id="RHEA-COMP:12419"/>
        <dbReference type="ChEBI" id="CHEBI:15378"/>
        <dbReference type="ChEBI" id="CHEBI:57856"/>
        <dbReference type="ChEBI" id="CHEBI:59789"/>
        <dbReference type="ChEBI" id="CHEBI:90615"/>
        <dbReference type="ChEBI" id="CHEBI:90616"/>
        <dbReference type="EC" id="2.1.1.72"/>
    </reaction>
</comment>
<name>A0ABS2D5X7_9SPHN</name>
<dbReference type="EMBL" id="JAFEMC010000002">
    <property type="protein sequence ID" value="MBM6576323.1"/>
    <property type="molecule type" value="Genomic_DNA"/>
</dbReference>
<dbReference type="InterPro" id="IPR012263">
    <property type="entry name" value="M_m6A_EcoRV"/>
</dbReference>
<gene>
    <name evidence="7" type="ORF">ILT43_08055</name>
</gene>
<dbReference type="Gene3D" id="1.10.1020.10">
    <property type="entry name" value="Adenine-specific Methyltransferase, Domain 2"/>
    <property type="match status" value="1"/>
</dbReference>
<keyword evidence="3 7" id="KW-0489">Methyltransferase</keyword>
<keyword evidence="8" id="KW-1185">Reference proteome</keyword>
<protein>
    <recommendedName>
        <fullName evidence="2">site-specific DNA-methyltransferase (adenine-specific)</fullName>
        <ecNumber evidence="2">2.1.1.72</ecNumber>
    </recommendedName>
</protein>
<comment type="caution">
    <text evidence="7">The sequence shown here is derived from an EMBL/GenBank/DDBJ whole genome shotgun (WGS) entry which is preliminary data.</text>
</comment>
<accession>A0ABS2D5X7</accession>
<dbReference type="GO" id="GO:0008168">
    <property type="term" value="F:methyltransferase activity"/>
    <property type="evidence" value="ECO:0007669"/>
    <property type="project" value="UniProtKB-KW"/>
</dbReference>
<organism evidence="7 8">
    <name type="scientific">Sphingomonas longa</name>
    <dbReference type="NCBI Taxonomy" id="2778730"/>
    <lineage>
        <taxon>Bacteria</taxon>
        <taxon>Pseudomonadati</taxon>
        <taxon>Pseudomonadota</taxon>
        <taxon>Alphaproteobacteria</taxon>
        <taxon>Sphingomonadales</taxon>
        <taxon>Sphingomonadaceae</taxon>
        <taxon>Sphingomonas</taxon>
    </lineage>
</organism>
<dbReference type="InterPro" id="IPR023095">
    <property type="entry name" value="Ade_MeTrfase_dom_2"/>
</dbReference>
<dbReference type="EC" id="2.1.1.72" evidence="2"/>
<dbReference type="PANTHER" id="PTHR30481">
    <property type="entry name" value="DNA ADENINE METHYLASE"/>
    <property type="match status" value="1"/>
</dbReference>
<evidence type="ECO:0000256" key="6">
    <source>
        <dbReference type="ARBA" id="ARBA00047942"/>
    </source>
</evidence>